<dbReference type="EMBL" id="RBNI01003295">
    <property type="protein sequence ID" value="RUP48497.1"/>
    <property type="molecule type" value="Genomic_DNA"/>
</dbReference>
<name>A0A433DCF6_9FUNG</name>
<reference evidence="1 2" key="1">
    <citation type="journal article" date="2018" name="New Phytol.">
        <title>Phylogenomics of Endogonaceae and evolution of mycorrhizas within Mucoromycota.</title>
        <authorList>
            <person name="Chang Y."/>
            <person name="Desiro A."/>
            <person name="Na H."/>
            <person name="Sandor L."/>
            <person name="Lipzen A."/>
            <person name="Clum A."/>
            <person name="Barry K."/>
            <person name="Grigoriev I.V."/>
            <person name="Martin F.M."/>
            <person name="Stajich J.E."/>
            <person name="Smith M.E."/>
            <person name="Bonito G."/>
            <person name="Spatafora J.W."/>
        </authorList>
    </citation>
    <scope>NUCLEOTIDE SEQUENCE [LARGE SCALE GENOMIC DNA]</scope>
    <source>
        <strain evidence="1 2">GMNB39</strain>
    </source>
</reference>
<dbReference type="Proteomes" id="UP000268093">
    <property type="component" value="Unassembled WGS sequence"/>
</dbReference>
<evidence type="ECO:0000313" key="2">
    <source>
        <dbReference type="Proteomes" id="UP000268093"/>
    </source>
</evidence>
<sequence>MGRPLKFLEDLPRNIADIVSKENTNDFLTSSVQEAAIVLTAVTTASDPRSAMPELFSNLNKVFSIVHGILRVERCSRVQCLQASKVLDLLLLEIATAIPPRDTTGNITDMEQICSTYEYIVNGVNPDKSMLLYLVQAGLSQILDILETSTLPRLVGWQPDSIDGDDLAAKRKDLIALRFRISCIGPMKGDIQFVLDALQSIKRCKLNFFFTLAQDTLPMRLQAATSFPIICSHDPTKFPDESGEIAIELSVVTGPFYKAIEQLNKIPHLFLIQQPDIELDSIIDNPWLQKISPKICHEIRETKSAIQNNRKIFNGLDEWAKASLKRFTNSPQKPAYLVLMDDLKEGAENLKEGAESLKEGAEVKYHRPQVYLDLLAAIRKHTLDQESAIESLGSRYNIDLTKSFLREGISQEIPNRMKMIEAKSVGTTDCEKTLNILTDLVRLCLKFEIAPNPLENLEDKWPRLTTCFTTVGCAADFNVEYEIIDTPGPDEFIQGGLRDIVASVLQKNLQAYFAVIIAQKHNNENHYGIRLLMESQMMKQPKAVHVIANKADKQKFSDDEKMNFKKVIAREFLNAKDDEVDGLLDRVYLTTAKDGLFGMKFRNILDSSRKRNLERPNIFDESCKEEWQLRWLKSLIMDELTMDEYLMENNDSLKEINDERLASSNIMKIIDLVKDELAGRSACNEIKRVADWIISKMGISLAFNTRMERKVKPDIEILNQRFNEDHLSASSVVSTLKSMVQTQYISLRAEVGKMIQSEIDEYKKWMRSPSKTIETVDLKAQYLMLKYDTKIQTLAQDIMLSYQNRLLETIRQYDSNNSVIQRLEDSELSITIDEAKIEVTIGDNRWIQFLSGKKWATWRRQHAHDDETAALAHIHGTLTLWLDFNEQFQISSLTKMAEAFLCAVKFVTHQYYDEIDDISKEKKLDNRSLEDLLSEIKTLQTVAKMYRHCLGIHPFSH</sequence>
<proteinExistence type="predicted"/>
<organism evidence="1 2">
    <name type="scientific">Jimgerdemannia flammicorona</name>
    <dbReference type="NCBI Taxonomy" id="994334"/>
    <lineage>
        <taxon>Eukaryota</taxon>
        <taxon>Fungi</taxon>
        <taxon>Fungi incertae sedis</taxon>
        <taxon>Mucoromycota</taxon>
        <taxon>Mucoromycotina</taxon>
        <taxon>Endogonomycetes</taxon>
        <taxon>Endogonales</taxon>
        <taxon>Endogonaceae</taxon>
        <taxon>Jimgerdemannia</taxon>
    </lineage>
</organism>
<gene>
    <name evidence="1" type="ORF">BC936DRAFT_144485</name>
</gene>
<comment type="caution">
    <text evidence="1">The sequence shown here is derived from an EMBL/GenBank/DDBJ whole genome shotgun (WGS) entry which is preliminary data.</text>
</comment>
<dbReference type="AlphaFoldDB" id="A0A433DCF6"/>
<evidence type="ECO:0000313" key="1">
    <source>
        <dbReference type="EMBL" id="RUP48497.1"/>
    </source>
</evidence>
<protein>
    <submittedName>
        <fullName evidence="1">Uncharacterized protein</fullName>
    </submittedName>
</protein>
<keyword evidence="2" id="KW-1185">Reference proteome</keyword>
<accession>A0A433DCF6</accession>